<evidence type="ECO:0000256" key="1">
    <source>
        <dbReference type="ARBA" id="ARBA00022630"/>
    </source>
</evidence>
<evidence type="ECO:0000256" key="2">
    <source>
        <dbReference type="ARBA" id="ARBA00022643"/>
    </source>
</evidence>
<keyword evidence="5" id="KW-1185">Reference proteome</keyword>
<reference evidence="4 5" key="1">
    <citation type="submission" date="2022-07" db="EMBL/GenBank/DDBJ databases">
        <title>Mucilaginibacter sp. JC4.</title>
        <authorList>
            <person name="Le V."/>
            <person name="Ko S.-R."/>
            <person name="Ahn C.-Y."/>
            <person name="Oh H.-M."/>
        </authorList>
    </citation>
    <scope>NUCLEOTIDE SEQUENCE [LARGE SCALE GENOMIC DNA]</scope>
    <source>
        <strain evidence="4 5">JC4</strain>
    </source>
</reference>
<keyword evidence="1" id="KW-0285">Flavoprotein</keyword>
<evidence type="ECO:0000313" key="5">
    <source>
        <dbReference type="Proteomes" id="UP001204376"/>
    </source>
</evidence>
<dbReference type="InterPro" id="IPR005025">
    <property type="entry name" value="FMN_Rdtase-like_dom"/>
</dbReference>
<dbReference type="PANTHER" id="PTHR43278:SF4">
    <property type="entry name" value="NAD(P)H-DEPENDENT FMN-CONTAINING OXIDOREDUCTASE YWQN-RELATED"/>
    <property type="match status" value="1"/>
</dbReference>
<dbReference type="InterPro" id="IPR029039">
    <property type="entry name" value="Flavoprotein-like_sf"/>
</dbReference>
<proteinExistence type="predicted"/>
<dbReference type="Pfam" id="PF03358">
    <property type="entry name" value="FMN_red"/>
    <property type="match status" value="1"/>
</dbReference>
<evidence type="ECO:0000259" key="3">
    <source>
        <dbReference type="Pfam" id="PF03358"/>
    </source>
</evidence>
<organism evidence="4 5">
    <name type="scientific">Mucilaginibacter aquariorum</name>
    <dbReference type="NCBI Taxonomy" id="2967225"/>
    <lineage>
        <taxon>Bacteria</taxon>
        <taxon>Pseudomonadati</taxon>
        <taxon>Bacteroidota</taxon>
        <taxon>Sphingobacteriia</taxon>
        <taxon>Sphingobacteriales</taxon>
        <taxon>Sphingobacteriaceae</taxon>
        <taxon>Mucilaginibacter</taxon>
    </lineage>
</organism>
<protein>
    <submittedName>
        <fullName evidence="4">NAD(P)H-dependent oxidoreductase</fullName>
    </submittedName>
</protein>
<name>A0ABT1T4C4_9SPHI</name>
<accession>A0ABT1T4C4</accession>
<comment type="caution">
    <text evidence="4">The sequence shown here is derived from an EMBL/GenBank/DDBJ whole genome shotgun (WGS) entry which is preliminary data.</text>
</comment>
<gene>
    <name evidence="4" type="ORF">NPE20_15900</name>
</gene>
<dbReference type="Proteomes" id="UP001204376">
    <property type="component" value="Unassembled WGS sequence"/>
</dbReference>
<dbReference type="InterPro" id="IPR051796">
    <property type="entry name" value="ISF_SsuE-like"/>
</dbReference>
<dbReference type="SUPFAM" id="SSF52218">
    <property type="entry name" value="Flavoproteins"/>
    <property type="match status" value="1"/>
</dbReference>
<dbReference type="RefSeq" id="WP_256539651.1">
    <property type="nucleotide sequence ID" value="NZ_JANHOH010000003.1"/>
</dbReference>
<dbReference type="Gene3D" id="3.40.50.360">
    <property type="match status" value="1"/>
</dbReference>
<feature type="domain" description="NADPH-dependent FMN reductase-like" evidence="3">
    <location>
        <begin position="6"/>
        <end position="118"/>
    </location>
</feature>
<dbReference type="PANTHER" id="PTHR43278">
    <property type="entry name" value="NAD(P)H-DEPENDENT FMN-CONTAINING OXIDOREDUCTASE YWQN-RELATED"/>
    <property type="match status" value="1"/>
</dbReference>
<sequence>MENRSLVILGSNRKNSLTEAITRKALQQTEFDMIDLLDHKIAHYNYDGHYPAGDEFEAIISKTLPYNNIIFATPVYWYSMSGVMKVFFDRLTDLITIKKDLGRGLRGKSASMIAVGADTTIPDGFEVPFKHTAAYLGLQYKGCTYYPTKTQPNYNK</sequence>
<dbReference type="EMBL" id="JANHOH010000003">
    <property type="protein sequence ID" value="MCQ6959461.1"/>
    <property type="molecule type" value="Genomic_DNA"/>
</dbReference>
<evidence type="ECO:0000313" key="4">
    <source>
        <dbReference type="EMBL" id="MCQ6959461.1"/>
    </source>
</evidence>
<keyword evidence="2" id="KW-0288">FMN</keyword>